<evidence type="ECO:0000313" key="1">
    <source>
        <dbReference type="EMBL" id="CAN0462538.1"/>
    </source>
</evidence>
<accession>A0AC59ZLM6</accession>
<protein>
    <submittedName>
        <fullName evidence="1">Uncharacterized protein</fullName>
    </submittedName>
</protein>
<reference evidence="1" key="1">
    <citation type="submission" date="2023-05" db="EMBL/GenBank/DDBJ databases">
        <authorList>
            <consortium name="ELIXIR-Norway"/>
        </authorList>
    </citation>
    <scope>NUCLEOTIDE SEQUENCE</scope>
</reference>
<gene>
    <name evidence="1" type="ORF">MRATA1EN22A_LOCUS20082</name>
</gene>
<reference evidence="1" key="2">
    <citation type="submission" date="2025-03" db="EMBL/GenBank/DDBJ databases">
        <authorList>
            <consortium name="ELIXIR-Norway"/>
            <consortium name="Elixir Norway"/>
        </authorList>
    </citation>
    <scope>NUCLEOTIDE SEQUENCE</scope>
</reference>
<organism evidence="1 2">
    <name type="scientific">Rangifer tarandus platyrhynchus</name>
    <name type="common">Svalbard reindeer</name>
    <dbReference type="NCBI Taxonomy" id="3082113"/>
    <lineage>
        <taxon>Eukaryota</taxon>
        <taxon>Metazoa</taxon>
        <taxon>Chordata</taxon>
        <taxon>Craniata</taxon>
        <taxon>Vertebrata</taxon>
        <taxon>Euteleostomi</taxon>
        <taxon>Mammalia</taxon>
        <taxon>Eutheria</taxon>
        <taxon>Laurasiatheria</taxon>
        <taxon>Artiodactyla</taxon>
        <taxon>Ruminantia</taxon>
        <taxon>Pecora</taxon>
        <taxon>Cervidae</taxon>
        <taxon>Odocoileinae</taxon>
        <taxon>Rangifer</taxon>
    </lineage>
</organism>
<name>A0AC59ZLM6_RANTA</name>
<evidence type="ECO:0000313" key="2">
    <source>
        <dbReference type="Proteomes" id="UP001162501"/>
    </source>
</evidence>
<proteinExistence type="predicted"/>
<dbReference type="Proteomes" id="UP001162501">
    <property type="component" value="Chromosome 30"/>
</dbReference>
<sequence length="234" mass="25336">MEKVDSKALRSMEVVSRSHETSSLEHSTGQLSSHPAIVCQLKMQTSEESEWLPSVLCSPGPSQSHPSDHGASRLQGESGASEVSAGEEVMRHPRVAWPRRPSAPGLRAGRLRLRRRHSCARARLARHRGAARPGHAAPARRWLGNAWGSGRAADPGRGGGGVFCLTGGSRLLSARPPPHSGHSGLARPRGFYFCRRGRGPRALDPEPRTQTGEDVENRETKVWWTQHVNAGAVA</sequence>
<dbReference type="EMBL" id="OX596114">
    <property type="protein sequence ID" value="CAN0462538.1"/>
    <property type="molecule type" value="Genomic_DNA"/>
</dbReference>